<reference evidence="3" key="1">
    <citation type="journal article" date="2019" name="Int. J. Syst. Evol. Microbiol.">
        <title>The Global Catalogue of Microorganisms (GCM) 10K type strain sequencing project: providing services to taxonomists for standard genome sequencing and annotation.</title>
        <authorList>
            <consortium name="The Broad Institute Genomics Platform"/>
            <consortium name="The Broad Institute Genome Sequencing Center for Infectious Disease"/>
            <person name="Wu L."/>
            <person name="Ma J."/>
        </authorList>
    </citation>
    <scope>NUCLEOTIDE SEQUENCE [LARGE SCALE GENOMIC DNA]</scope>
    <source>
        <strain evidence="3">CGMCC 4.7317</strain>
    </source>
</reference>
<gene>
    <name evidence="2" type="ORF">ACFQGU_12495</name>
</gene>
<protein>
    <submittedName>
        <fullName evidence="2">GNAT family N-acetyltransferase</fullName>
        <ecNumber evidence="2">2.3.-.-</ecNumber>
    </submittedName>
</protein>
<dbReference type="InterPro" id="IPR051822">
    <property type="entry name" value="Glycosyl_Hydrolase_84"/>
</dbReference>
<evidence type="ECO:0000259" key="1">
    <source>
        <dbReference type="PROSITE" id="PS51186"/>
    </source>
</evidence>
<comment type="caution">
    <text evidence="2">The sequence shown here is derived from an EMBL/GenBank/DDBJ whole genome shotgun (WGS) entry which is preliminary data.</text>
</comment>
<accession>A0ABW1T349</accession>
<dbReference type="Proteomes" id="UP001596138">
    <property type="component" value="Unassembled WGS sequence"/>
</dbReference>
<organism evidence="2 3">
    <name type="scientific">Longivirga aurantiaca</name>
    <dbReference type="NCBI Taxonomy" id="1837743"/>
    <lineage>
        <taxon>Bacteria</taxon>
        <taxon>Bacillati</taxon>
        <taxon>Actinomycetota</taxon>
        <taxon>Actinomycetes</taxon>
        <taxon>Sporichthyales</taxon>
        <taxon>Sporichthyaceae</taxon>
        <taxon>Longivirga</taxon>
    </lineage>
</organism>
<keyword evidence="2" id="KW-0012">Acyltransferase</keyword>
<dbReference type="PANTHER" id="PTHR13170">
    <property type="entry name" value="O-GLCNACASE"/>
    <property type="match status" value="1"/>
</dbReference>
<sequence>MTPDVRVRPARADDVADLLTICLQTGDAGRDASSLHSDPELLGRVWAVPYLDLEPAHAFVATVDGTVVGYVLGTPDTRVFEDRAERLYWPQLRLRYPLGPVTGRTAADEDLVALVHAPPTAPAAVVERWPGHLHVDLLPSAQGYGLGRRLVGRVRGSLARDGCSGIHVGVDPHNEAALGFYRHLGFADLPATPGVAYLGVQMPPGRE</sequence>
<dbReference type="GO" id="GO:0016746">
    <property type="term" value="F:acyltransferase activity"/>
    <property type="evidence" value="ECO:0007669"/>
    <property type="project" value="UniProtKB-KW"/>
</dbReference>
<dbReference type="InterPro" id="IPR000182">
    <property type="entry name" value="GNAT_dom"/>
</dbReference>
<dbReference type="EMBL" id="JBHSTI010000008">
    <property type="protein sequence ID" value="MFC6238699.1"/>
    <property type="molecule type" value="Genomic_DNA"/>
</dbReference>
<dbReference type="EC" id="2.3.-.-" evidence="2"/>
<dbReference type="Gene3D" id="3.40.630.30">
    <property type="match status" value="1"/>
</dbReference>
<dbReference type="InterPro" id="IPR016181">
    <property type="entry name" value="Acyl_CoA_acyltransferase"/>
</dbReference>
<evidence type="ECO:0000313" key="2">
    <source>
        <dbReference type="EMBL" id="MFC6238699.1"/>
    </source>
</evidence>
<dbReference type="SUPFAM" id="SSF55729">
    <property type="entry name" value="Acyl-CoA N-acyltransferases (Nat)"/>
    <property type="match status" value="1"/>
</dbReference>
<keyword evidence="3" id="KW-1185">Reference proteome</keyword>
<dbReference type="PANTHER" id="PTHR13170:SF16">
    <property type="entry name" value="PROTEIN O-GLCNACASE"/>
    <property type="match status" value="1"/>
</dbReference>
<dbReference type="PROSITE" id="PS51186">
    <property type="entry name" value="GNAT"/>
    <property type="match status" value="1"/>
</dbReference>
<feature type="domain" description="N-acetyltransferase" evidence="1">
    <location>
        <begin position="5"/>
        <end position="207"/>
    </location>
</feature>
<dbReference type="RefSeq" id="WP_386767135.1">
    <property type="nucleotide sequence ID" value="NZ_JBHSTI010000008.1"/>
</dbReference>
<name>A0ABW1T349_9ACTN</name>
<dbReference type="Pfam" id="PF00583">
    <property type="entry name" value="Acetyltransf_1"/>
    <property type="match status" value="1"/>
</dbReference>
<proteinExistence type="predicted"/>
<evidence type="ECO:0000313" key="3">
    <source>
        <dbReference type="Proteomes" id="UP001596138"/>
    </source>
</evidence>
<keyword evidence="2" id="KW-0808">Transferase</keyword>